<evidence type="ECO:0000313" key="1">
    <source>
        <dbReference type="EMBL" id="ERG90504.1"/>
    </source>
</evidence>
<reference evidence="1 2" key="1">
    <citation type="journal article" date="2013" name="PLoS ONE">
        <title>Assembly-driven community genomics of a hypersaline microbial ecosystem.</title>
        <authorList>
            <person name="Podell S."/>
            <person name="Ugalde J.A."/>
            <person name="Narasingarao P."/>
            <person name="Banfield J.F."/>
            <person name="Heidelberg K.B."/>
            <person name="Allen E.E."/>
        </authorList>
    </citation>
    <scope>NUCLEOTIDE SEQUENCE [LARGE SCALE GENOMIC DNA]</scope>
    <source>
        <strain evidence="2">J07HQW1</strain>
    </source>
</reference>
<dbReference type="EMBL" id="KE356560">
    <property type="protein sequence ID" value="ERG90504.1"/>
    <property type="molecule type" value="Genomic_DNA"/>
</dbReference>
<evidence type="ECO:0000313" key="2">
    <source>
        <dbReference type="Proteomes" id="UP000030649"/>
    </source>
</evidence>
<gene>
    <name evidence="1" type="ORF">J07HQW1_00527</name>
</gene>
<accession>U1MLH1</accession>
<dbReference type="AlphaFoldDB" id="U1MLH1"/>
<dbReference type="Proteomes" id="UP000030649">
    <property type="component" value="Unassembled WGS sequence"/>
</dbReference>
<proteinExistence type="predicted"/>
<protein>
    <submittedName>
        <fullName evidence="1">Uncharacterized protein</fullName>
    </submittedName>
</protein>
<dbReference type="HOGENOM" id="CLU_3130787_0_0_2"/>
<name>U1MLH1_9EURY</name>
<dbReference type="STRING" id="1238424.J07HQW1_00527"/>
<sequence length="49" mass="5721">MVSYLEVDDFVTQTTDWLLYELFESDGVSWLLIHKDDVVNIRLCISQGI</sequence>
<organism evidence="1 2">
    <name type="scientific">Haloquadratum walsbyi J07HQW1</name>
    <dbReference type="NCBI Taxonomy" id="1238424"/>
    <lineage>
        <taxon>Archaea</taxon>
        <taxon>Methanobacteriati</taxon>
        <taxon>Methanobacteriota</taxon>
        <taxon>Stenosarchaea group</taxon>
        <taxon>Halobacteria</taxon>
        <taxon>Halobacteriales</taxon>
        <taxon>Haloferacaceae</taxon>
        <taxon>Haloquadratum</taxon>
    </lineage>
</organism>